<feature type="transmembrane region" description="Helical" evidence="7">
    <location>
        <begin position="381"/>
        <end position="403"/>
    </location>
</feature>
<evidence type="ECO:0000256" key="3">
    <source>
        <dbReference type="ARBA" id="ARBA00022475"/>
    </source>
</evidence>
<feature type="domain" description="Type II secretion system protein GspF" evidence="8">
    <location>
        <begin position="90"/>
        <end position="168"/>
    </location>
</feature>
<organism evidence="9 10">
    <name type="scientific">Undibacterium arcticum</name>
    <dbReference type="NCBI Taxonomy" id="1762892"/>
    <lineage>
        <taxon>Bacteria</taxon>
        <taxon>Pseudomonadati</taxon>
        <taxon>Pseudomonadota</taxon>
        <taxon>Betaproteobacteria</taxon>
        <taxon>Burkholderiales</taxon>
        <taxon>Oxalobacteraceae</taxon>
        <taxon>Undibacterium</taxon>
    </lineage>
</organism>
<feature type="transmembrane region" description="Helical" evidence="7">
    <location>
        <begin position="173"/>
        <end position="193"/>
    </location>
</feature>
<evidence type="ECO:0000256" key="1">
    <source>
        <dbReference type="ARBA" id="ARBA00004651"/>
    </source>
</evidence>
<dbReference type="Pfam" id="PF00482">
    <property type="entry name" value="T2SSF"/>
    <property type="match status" value="2"/>
</dbReference>
<evidence type="ECO:0000256" key="7">
    <source>
        <dbReference type="SAM" id="Phobius"/>
    </source>
</evidence>
<keyword evidence="5 7" id="KW-1133">Transmembrane helix</keyword>
<evidence type="ECO:0000313" key="9">
    <source>
        <dbReference type="EMBL" id="MFC3110174.1"/>
    </source>
</evidence>
<name>A0ABV7F7L8_9BURK</name>
<comment type="caution">
    <text evidence="9">The sequence shown here is derived from an EMBL/GenBank/DDBJ whole genome shotgun (WGS) entry which is preliminary data.</text>
</comment>
<reference evidence="10" key="1">
    <citation type="journal article" date="2019" name="Int. J. Syst. Evol. Microbiol.">
        <title>The Global Catalogue of Microorganisms (GCM) 10K type strain sequencing project: providing services to taxonomists for standard genome sequencing and annotation.</title>
        <authorList>
            <consortium name="The Broad Institute Genomics Platform"/>
            <consortium name="The Broad Institute Genome Sequencing Center for Infectious Disease"/>
            <person name="Wu L."/>
            <person name="Ma J."/>
        </authorList>
    </citation>
    <scope>NUCLEOTIDE SEQUENCE [LARGE SCALE GENOMIC DNA]</scope>
    <source>
        <strain evidence="10">KCTC 42986</strain>
    </source>
</reference>
<dbReference type="Gene3D" id="1.20.81.30">
    <property type="entry name" value="Type II secretion system (T2SS), domain F"/>
    <property type="match status" value="2"/>
</dbReference>
<keyword evidence="6 7" id="KW-0472">Membrane</keyword>
<evidence type="ECO:0000259" key="8">
    <source>
        <dbReference type="Pfam" id="PF00482"/>
    </source>
</evidence>
<evidence type="ECO:0000256" key="2">
    <source>
        <dbReference type="ARBA" id="ARBA00005745"/>
    </source>
</evidence>
<protein>
    <submittedName>
        <fullName evidence="9">Type II secretion system F family protein</fullName>
    </submittedName>
</protein>
<keyword evidence="3" id="KW-1003">Cell membrane</keyword>
<dbReference type="PANTHER" id="PTHR30012:SF0">
    <property type="entry name" value="TYPE II SECRETION SYSTEM PROTEIN F-RELATED"/>
    <property type="match status" value="1"/>
</dbReference>
<proteinExistence type="inferred from homology"/>
<keyword evidence="10" id="KW-1185">Reference proteome</keyword>
<dbReference type="PANTHER" id="PTHR30012">
    <property type="entry name" value="GENERAL SECRETION PATHWAY PROTEIN"/>
    <property type="match status" value="1"/>
</dbReference>
<dbReference type="InterPro" id="IPR003004">
    <property type="entry name" value="GspF/PilC"/>
</dbReference>
<feature type="domain" description="Type II secretion system protein GspF" evidence="8">
    <location>
        <begin position="286"/>
        <end position="397"/>
    </location>
</feature>
<dbReference type="InterPro" id="IPR042094">
    <property type="entry name" value="T2SS_GspF_sf"/>
</dbReference>
<sequence>MFSQLRSYKVHYILPYRSDLSATEDRVHRGQFHHRAMMVGESENAIVGQIIELGGTPVNFQLMKPRSRLFSKITGAYKEQFLRAIYFNCSAMSAAKALEAVIESDTSSVRTQLNPALAIIKRGGSFMEAIEALNAFDESTLAILEAGERTGTLSEAINTAVEHLQSSATTAKLMIGMGTFAAIEVFMAVSSLLGNRYGMLPSMTKNIPENLAPEKLEELKTAIKYAFLSNDIMIWATVGVFFLAILGTYSYFDKDKSFRKWVDDQVQKIPAFGLAIQHGAVASSFRVAASLLKGGVHLAVAMTIAGKSTRVPGVMSYWSEAQKRAENGESVAATLKQPLLDNSNQLLVSAHTNSKQLADSFFVIATRSDEMAKKSAKRFGIMLFFAMAAYTMLSVCVSLYVLWIQNESMMSGLKGQ</sequence>
<comment type="similarity">
    <text evidence="2">Belongs to the GSP F family.</text>
</comment>
<gene>
    <name evidence="9" type="ORF">ACFOFO_19780</name>
</gene>
<dbReference type="InterPro" id="IPR018076">
    <property type="entry name" value="T2SS_GspF_dom"/>
</dbReference>
<feature type="transmembrane region" description="Helical" evidence="7">
    <location>
        <begin position="232"/>
        <end position="252"/>
    </location>
</feature>
<dbReference type="EMBL" id="JBHRTP010000071">
    <property type="protein sequence ID" value="MFC3110174.1"/>
    <property type="molecule type" value="Genomic_DNA"/>
</dbReference>
<dbReference type="RefSeq" id="WP_390332528.1">
    <property type="nucleotide sequence ID" value="NZ_JBHRTP010000071.1"/>
</dbReference>
<accession>A0ABV7F7L8</accession>
<evidence type="ECO:0000256" key="6">
    <source>
        <dbReference type="ARBA" id="ARBA00023136"/>
    </source>
</evidence>
<keyword evidence="4 7" id="KW-0812">Transmembrane</keyword>
<comment type="subcellular location">
    <subcellularLocation>
        <location evidence="1">Cell membrane</location>
        <topology evidence="1">Multi-pass membrane protein</topology>
    </subcellularLocation>
</comment>
<evidence type="ECO:0000256" key="4">
    <source>
        <dbReference type="ARBA" id="ARBA00022692"/>
    </source>
</evidence>
<evidence type="ECO:0000313" key="10">
    <source>
        <dbReference type="Proteomes" id="UP001595530"/>
    </source>
</evidence>
<dbReference type="Proteomes" id="UP001595530">
    <property type="component" value="Unassembled WGS sequence"/>
</dbReference>
<evidence type="ECO:0000256" key="5">
    <source>
        <dbReference type="ARBA" id="ARBA00022989"/>
    </source>
</evidence>